<dbReference type="SMART" id="SM00229">
    <property type="entry name" value="RasGEFN"/>
    <property type="match status" value="1"/>
</dbReference>
<feature type="compositionally biased region" description="Basic and acidic residues" evidence="3">
    <location>
        <begin position="74"/>
        <end position="84"/>
    </location>
</feature>
<dbReference type="AlphaFoldDB" id="A0A178FK37"/>
<dbReference type="CDD" id="cd06224">
    <property type="entry name" value="REM"/>
    <property type="match status" value="1"/>
</dbReference>
<dbReference type="InterPro" id="IPR008937">
    <property type="entry name" value="Ras-like_GEF"/>
</dbReference>
<dbReference type="EMBL" id="LHPN01000003">
    <property type="protein sequence ID" value="OAL72922.1"/>
    <property type="molecule type" value="Genomic_DNA"/>
</dbReference>
<dbReference type="SUPFAM" id="SSF52540">
    <property type="entry name" value="P-loop containing nucleoside triphosphate hydrolases"/>
    <property type="match status" value="1"/>
</dbReference>
<dbReference type="InterPro" id="IPR000651">
    <property type="entry name" value="Ras-like_Gua-exchang_fac_N"/>
</dbReference>
<evidence type="ECO:0008006" key="8">
    <source>
        <dbReference type="Google" id="ProtNLM"/>
    </source>
</evidence>
<reference evidence="6 7" key="1">
    <citation type="submission" date="2016-05" db="EMBL/GenBank/DDBJ databases">
        <title>Genome sequencing of Trichophyton violaceum CMCC(F)T3l isolated from hair.</title>
        <authorList>
            <person name="Zhan P."/>
            <person name="Tao Y."/>
            <person name="Liu W."/>
        </authorList>
    </citation>
    <scope>NUCLEOTIDE SEQUENCE [LARGE SCALE GENOMIC DNA]</scope>
    <source>
        <strain evidence="7">CMCC(F)T3l</strain>
    </source>
</reference>
<feature type="region of interest" description="Disordered" evidence="3">
    <location>
        <begin position="319"/>
        <end position="440"/>
    </location>
</feature>
<dbReference type="Proteomes" id="UP000243519">
    <property type="component" value="Unassembled WGS sequence"/>
</dbReference>
<dbReference type="Gene3D" id="3.40.50.300">
    <property type="entry name" value="P-loop containing nucleotide triphosphate hydrolases"/>
    <property type="match status" value="1"/>
</dbReference>
<dbReference type="GO" id="GO:0005085">
    <property type="term" value="F:guanyl-nucleotide exchange factor activity"/>
    <property type="evidence" value="ECO:0007669"/>
    <property type="project" value="UniProtKB-KW"/>
</dbReference>
<keyword evidence="7" id="KW-1185">Reference proteome</keyword>
<dbReference type="GO" id="GO:0005886">
    <property type="term" value="C:plasma membrane"/>
    <property type="evidence" value="ECO:0007669"/>
    <property type="project" value="TreeGrafter"/>
</dbReference>
<dbReference type="SMART" id="SM00147">
    <property type="entry name" value="RasGEF"/>
    <property type="match status" value="1"/>
</dbReference>
<dbReference type="Pfam" id="PF00618">
    <property type="entry name" value="RasGEF_N"/>
    <property type="match status" value="1"/>
</dbReference>
<sequence>MSASSSLNLARTRSTSAGRDGLPSARPARPPLQNRTYSAPVGKLHLQAGRSGKQDAAGFTAIAENEVTMTGQAPEDKEKEKDSSEEAATSGHQLPQVNLAVVGAAGVGKSTFVKCALDLKQTPLVRSSIKKMSMDGAIYVVRLLEIAIHKITLDDRGRIVWPKCLGEQALPPIDGVLCLFDSTDLRSVSQYPQVLDALRKSTNIPFLVIACKCDGPQNESQQDPLTLVQACRSLLGLKVQRISASHPESHKKCISTILRAIIMRSAVAADFFTTSPFFSKHDILSSKRPPPEPLSRWLAAPADVSMLSLADVASSTTDRLPLSASSSPNLAPSGSSSSSNSSTTLLLRQPVPRNRPHTRASSENPRPSTSDTIRSDRSAGGGGGHADTFSSSTLAPGAHGGSRYARSNSQPVPPRTPPGSTISNRSASETIDEDSPPGKARYRNLRTTWRHSAGSDAFSSFLDMDDELDDSRSARSPSSQAQPKEKQDDTGCTLDELVDRLLSLPLSKQDAKFPAIFLCLYRKFATPFQVLTAIITRFEHINCSRSPLLTRHADQLRFLNVLAQWVSEYPGDFAGAKTRRLLIEFIASLEKNIVFAFAAKEMNSYLEKFVEDDDLCWAYTDEDSLPDSTDPFVDTTSNRMSQSMGNFNISDMDLDLSSQNSNLSTTSSADRAGSISSQSFRTLLTVESAQQEAQKLELVPRNLLTKTQWRIFMDIPDEEFAREVTRMDWIMYSSFRPRELIRHVSLSGPNKGKSSAYLENVNRMIKSFNHLAFFVASMVLLRDKAKHRAQALEKFMNISLKLRQLNNYNALGAVIAGLNGTPVSRLSQTRELVPPTLQKQFMSVVILMSTEKSHFAYRLAWGNSFNERIPFLPLHLRDLVSAEEGNKTFVGANNDRINWRKFEVMGDVILSIQQSQKTSFPTYTKHDITQWLILEAKFAGDEEELYSRSMQVEASASGIPDPGRKRFVWRRP</sequence>
<dbReference type="PANTHER" id="PTHR23113">
    <property type="entry name" value="GUANINE NUCLEOTIDE EXCHANGE FACTOR"/>
    <property type="match status" value="1"/>
</dbReference>
<dbReference type="InterPro" id="IPR023578">
    <property type="entry name" value="Ras_GEF_dom_sf"/>
</dbReference>
<dbReference type="Gene3D" id="1.10.840.10">
    <property type="entry name" value="Ras guanine-nucleotide exchange factors catalytic domain"/>
    <property type="match status" value="1"/>
</dbReference>
<evidence type="ECO:0000313" key="7">
    <source>
        <dbReference type="Proteomes" id="UP000243519"/>
    </source>
</evidence>
<proteinExistence type="predicted"/>
<dbReference type="InterPro" id="IPR027417">
    <property type="entry name" value="P-loop_NTPase"/>
</dbReference>
<evidence type="ECO:0000259" key="5">
    <source>
        <dbReference type="PROSITE" id="PS50212"/>
    </source>
</evidence>
<name>A0A178FK37_TRIVO</name>
<evidence type="ECO:0000256" key="1">
    <source>
        <dbReference type="ARBA" id="ARBA00022658"/>
    </source>
</evidence>
<evidence type="ECO:0000256" key="3">
    <source>
        <dbReference type="SAM" id="MobiDB-lite"/>
    </source>
</evidence>
<dbReference type="InterPro" id="IPR001895">
    <property type="entry name" value="RASGEF_cat_dom"/>
</dbReference>
<feature type="domain" description="Ras-GEF" evidence="4">
    <location>
        <begin position="716"/>
        <end position="955"/>
    </location>
</feature>
<organism evidence="6 7">
    <name type="scientific">Trichophyton violaceum</name>
    <dbReference type="NCBI Taxonomy" id="34388"/>
    <lineage>
        <taxon>Eukaryota</taxon>
        <taxon>Fungi</taxon>
        <taxon>Dikarya</taxon>
        <taxon>Ascomycota</taxon>
        <taxon>Pezizomycotina</taxon>
        <taxon>Eurotiomycetes</taxon>
        <taxon>Eurotiomycetidae</taxon>
        <taxon>Onygenales</taxon>
        <taxon>Arthrodermataceae</taxon>
        <taxon>Trichophyton</taxon>
    </lineage>
</organism>
<comment type="caution">
    <text evidence="6">The sequence shown here is derived from an EMBL/GenBank/DDBJ whole genome shotgun (WGS) entry which is preliminary data.</text>
</comment>
<gene>
    <name evidence="6" type="ORF">A7D00_2695</name>
</gene>
<evidence type="ECO:0000313" key="6">
    <source>
        <dbReference type="EMBL" id="OAL72922.1"/>
    </source>
</evidence>
<dbReference type="Gene3D" id="1.20.870.10">
    <property type="entry name" value="Son of sevenless (SoS) protein Chain: S domain 1"/>
    <property type="match status" value="1"/>
</dbReference>
<dbReference type="Pfam" id="PF00617">
    <property type="entry name" value="RasGEF"/>
    <property type="match status" value="1"/>
</dbReference>
<dbReference type="InterPro" id="IPR036964">
    <property type="entry name" value="RASGEF_cat_dom_sf"/>
</dbReference>
<feature type="region of interest" description="Disordered" evidence="3">
    <location>
        <begin position="468"/>
        <end position="490"/>
    </location>
</feature>
<dbReference type="PANTHER" id="PTHR23113:SF348">
    <property type="entry name" value="GUANYL-NUCLEOTIDE EXCHANGE FACTOR RASGEF, PUTATIVE (AFU_ORTHOLOGUE AFUA_1G04700)-RELATED"/>
    <property type="match status" value="1"/>
</dbReference>
<dbReference type="GO" id="GO:0007265">
    <property type="term" value="P:Ras protein signal transduction"/>
    <property type="evidence" value="ECO:0007669"/>
    <property type="project" value="TreeGrafter"/>
</dbReference>
<feature type="compositionally biased region" description="Polar residues" evidence="3">
    <location>
        <begin position="418"/>
        <end position="429"/>
    </location>
</feature>
<dbReference type="PROSITE" id="PS50212">
    <property type="entry name" value="RASGEF_NTER"/>
    <property type="match status" value="1"/>
</dbReference>
<feature type="compositionally biased region" description="Polar residues" evidence="3">
    <location>
        <begin position="1"/>
        <end position="17"/>
    </location>
</feature>
<feature type="compositionally biased region" description="Low complexity" evidence="3">
    <location>
        <begin position="320"/>
        <end position="347"/>
    </location>
</feature>
<feature type="region of interest" description="Disordered" evidence="3">
    <location>
        <begin position="1"/>
        <end position="92"/>
    </location>
</feature>
<accession>A0A178FK37</accession>
<dbReference type="SUPFAM" id="SSF48366">
    <property type="entry name" value="Ras GEF"/>
    <property type="match status" value="1"/>
</dbReference>
<protein>
    <recommendedName>
        <fullName evidence="8">Ras guanyl-nucleotide exchange factor RasGEF</fullName>
    </recommendedName>
</protein>
<keyword evidence="1 2" id="KW-0344">Guanine-nucleotide releasing factor</keyword>
<evidence type="ECO:0000256" key="2">
    <source>
        <dbReference type="PROSITE-ProRule" id="PRU00168"/>
    </source>
</evidence>
<dbReference type="PROSITE" id="PS50009">
    <property type="entry name" value="RASGEF_CAT"/>
    <property type="match status" value="1"/>
</dbReference>
<dbReference type="CDD" id="cd00882">
    <property type="entry name" value="Ras_like_GTPase"/>
    <property type="match status" value="1"/>
</dbReference>
<feature type="domain" description="N-terminal Ras-GEF" evidence="5">
    <location>
        <begin position="485"/>
        <end position="610"/>
    </location>
</feature>
<feature type="compositionally biased region" description="Polar residues" evidence="3">
    <location>
        <begin position="359"/>
        <end position="372"/>
    </location>
</feature>
<evidence type="ECO:0000259" key="4">
    <source>
        <dbReference type="PROSITE" id="PS50009"/>
    </source>
</evidence>
<dbReference type="OrthoDB" id="28357at2759"/>